<dbReference type="InterPro" id="IPR041118">
    <property type="entry name" value="Rx_N"/>
</dbReference>
<evidence type="ECO:0000256" key="1">
    <source>
        <dbReference type="ARBA" id="ARBA00022737"/>
    </source>
</evidence>
<dbReference type="Pfam" id="PF18052">
    <property type="entry name" value="Rx_N"/>
    <property type="match status" value="1"/>
</dbReference>
<accession>A0A7J0FA45</accession>
<protein>
    <recommendedName>
        <fullName evidence="10">NB-ARC domain-containing disease resistance protein</fullName>
    </recommendedName>
</protein>
<evidence type="ECO:0000259" key="6">
    <source>
        <dbReference type="Pfam" id="PF18052"/>
    </source>
</evidence>
<dbReference type="GO" id="GO:0098542">
    <property type="term" value="P:defense response to other organism"/>
    <property type="evidence" value="ECO:0007669"/>
    <property type="project" value="TreeGrafter"/>
</dbReference>
<keyword evidence="4" id="KW-0067">ATP-binding</keyword>
<dbReference type="PANTHER" id="PTHR23155:SF1205">
    <property type="entry name" value="DISEASE RESISTANCE PROTEIN RPM1"/>
    <property type="match status" value="1"/>
</dbReference>
<dbReference type="InterPro" id="IPR038005">
    <property type="entry name" value="RX-like_CC"/>
</dbReference>
<proteinExistence type="predicted"/>
<dbReference type="AlphaFoldDB" id="A0A7J0FA45"/>
<evidence type="ECO:0000313" key="9">
    <source>
        <dbReference type="Proteomes" id="UP000585474"/>
    </source>
</evidence>
<dbReference type="Gene3D" id="3.80.10.10">
    <property type="entry name" value="Ribonuclease Inhibitor"/>
    <property type="match status" value="2"/>
</dbReference>
<evidence type="ECO:0000256" key="4">
    <source>
        <dbReference type="ARBA" id="ARBA00022840"/>
    </source>
</evidence>
<dbReference type="EMBL" id="BJWL01000010">
    <property type="protein sequence ID" value="GFY95572.1"/>
    <property type="molecule type" value="Genomic_DNA"/>
</dbReference>
<sequence>MTAFLRVADAMEETDPELKVRVKKVRDVAYNAEDVLDKFELLSHAFMAKNSVVSFGHQRYHVRYGIPEQRSRSVVAVNNELYDCRGDAFLLEEAEIVGIEKPKRQLIGWLVEGRTWINAVSVVRMGGLGKTTLVKKVYDDVTVKKHLNTYAGLTVSESFRVEDVLKDMIGQLFSEIMQPIPPGCSGGYKYMLPDNDCGSRVIVTTRFAHIASTCCQQIDGDLVSSTLGGISVRILKRCEGLLLAIVAISGILATKDQSRIDEWEMLHLSLGAEMEESAKLESTKKKEVSHRILKRCEGLPLAIVAVSGVLAAKDWSRIDEWEMLHRSLGAELDGNDKLESMKQGRFNASKAIRFERYSMETLPDEIFTLIHLKYLSLRSTTTEMVPKLIRKLENFETLDLKGTYVTELPEETLRLRNSVWNRKLANPTKVVLDREDGTALCSSIGKLNNLHSLNVASLEEDEILDLQSLFSAPPLLQRLYLKGRLEKLPHWITSHHSLFKVYLKWSKLRVHPLQCLQDLPNLVELQLLQEAYEGEGLCFKAGGFQRLKALGLQRLNGLRWVKMEEGVVPRFERLYIRDCELLEEVPPGPGFDSHPYPQAQGAVASGGRQVHELTLGVIAFDSVLFHTAAAGVHEEKHVQESYQTWQRKPWMNHGSFRGPQKHLINQIVHHSFQVRELPV</sequence>
<dbReference type="Gene3D" id="1.20.5.4130">
    <property type="match status" value="1"/>
</dbReference>
<keyword evidence="9" id="KW-1185">Reference proteome</keyword>
<evidence type="ECO:0000259" key="5">
    <source>
        <dbReference type="Pfam" id="PF00931"/>
    </source>
</evidence>
<dbReference type="CDD" id="cd14798">
    <property type="entry name" value="RX-CC_like"/>
    <property type="match status" value="1"/>
</dbReference>
<evidence type="ECO:0000256" key="2">
    <source>
        <dbReference type="ARBA" id="ARBA00022741"/>
    </source>
</evidence>
<dbReference type="Pfam" id="PF00931">
    <property type="entry name" value="NB-ARC"/>
    <property type="match status" value="1"/>
</dbReference>
<dbReference type="InterPro" id="IPR055414">
    <property type="entry name" value="LRR_R13L4/SHOC2-like"/>
</dbReference>
<dbReference type="Pfam" id="PF23598">
    <property type="entry name" value="LRR_14"/>
    <property type="match status" value="2"/>
</dbReference>
<feature type="domain" description="Disease resistance R13L4/SHOC-2-like LRR" evidence="7">
    <location>
        <begin position="433"/>
        <end position="577"/>
    </location>
</feature>
<dbReference type="GO" id="GO:0043531">
    <property type="term" value="F:ADP binding"/>
    <property type="evidence" value="ECO:0007669"/>
    <property type="project" value="InterPro"/>
</dbReference>
<organism evidence="8 9">
    <name type="scientific">Actinidia rufa</name>
    <dbReference type="NCBI Taxonomy" id="165716"/>
    <lineage>
        <taxon>Eukaryota</taxon>
        <taxon>Viridiplantae</taxon>
        <taxon>Streptophyta</taxon>
        <taxon>Embryophyta</taxon>
        <taxon>Tracheophyta</taxon>
        <taxon>Spermatophyta</taxon>
        <taxon>Magnoliopsida</taxon>
        <taxon>eudicotyledons</taxon>
        <taxon>Gunneridae</taxon>
        <taxon>Pentapetalae</taxon>
        <taxon>asterids</taxon>
        <taxon>Ericales</taxon>
        <taxon>Actinidiaceae</taxon>
        <taxon>Actinidia</taxon>
    </lineage>
</organism>
<evidence type="ECO:0000256" key="3">
    <source>
        <dbReference type="ARBA" id="ARBA00022821"/>
    </source>
</evidence>
<dbReference type="InterPro" id="IPR044974">
    <property type="entry name" value="Disease_R_plants"/>
</dbReference>
<name>A0A7J0FA45_9ERIC</name>
<dbReference type="InterPro" id="IPR002182">
    <property type="entry name" value="NB-ARC"/>
</dbReference>
<reference evidence="8 9" key="1">
    <citation type="submission" date="2019-07" db="EMBL/GenBank/DDBJ databases">
        <title>De Novo Assembly of kiwifruit Actinidia rufa.</title>
        <authorList>
            <person name="Sugita-Konishi S."/>
            <person name="Sato K."/>
            <person name="Mori E."/>
            <person name="Abe Y."/>
            <person name="Kisaki G."/>
            <person name="Hamano K."/>
            <person name="Suezawa K."/>
            <person name="Otani M."/>
            <person name="Fukuda T."/>
            <person name="Manabe T."/>
            <person name="Gomi K."/>
            <person name="Tabuchi M."/>
            <person name="Akimitsu K."/>
            <person name="Kataoka I."/>
        </authorList>
    </citation>
    <scope>NUCLEOTIDE SEQUENCE [LARGE SCALE GENOMIC DNA]</scope>
    <source>
        <strain evidence="9">cv. Fuchu</strain>
    </source>
</reference>
<keyword evidence="2" id="KW-0547">Nucleotide-binding</keyword>
<keyword evidence="3" id="KW-0611">Plant defense</keyword>
<feature type="domain" description="Disease resistance N-terminal" evidence="6">
    <location>
        <begin position="1"/>
        <end position="41"/>
    </location>
</feature>
<keyword evidence="1" id="KW-0677">Repeat</keyword>
<evidence type="ECO:0000259" key="7">
    <source>
        <dbReference type="Pfam" id="PF23598"/>
    </source>
</evidence>
<dbReference type="GO" id="GO:0005524">
    <property type="term" value="F:ATP binding"/>
    <property type="evidence" value="ECO:0007669"/>
    <property type="project" value="UniProtKB-KW"/>
</dbReference>
<evidence type="ECO:0000313" key="8">
    <source>
        <dbReference type="EMBL" id="GFY95572.1"/>
    </source>
</evidence>
<dbReference type="PRINTS" id="PR00364">
    <property type="entry name" value="DISEASERSIST"/>
</dbReference>
<dbReference type="Gene3D" id="3.40.50.300">
    <property type="entry name" value="P-loop containing nucleotide triphosphate hydrolases"/>
    <property type="match status" value="1"/>
</dbReference>
<gene>
    <name evidence="8" type="ORF">Acr_10g0009570</name>
</gene>
<dbReference type="Proteomes" id="UP000585474">
    <property type="component" value="Unassembled WGS sequence"/>
</dbReference>
<dbReference type="SUPFAM" id="SSF52058">
    <property type="entry name" value="L domain-like"/>
    <property type="match status" value="1"/>
</dbReference>
<feature type="domain" description="NB-ARC" evidence="5">
    <location>
        <begin position="100"/>
        <end position="173"/>
    </location>
</feature>
<dbReference type="InterPro" id="IPR032675">
    <property type="entry name" value="LRR_dom_sf"/>
</dbReference>
<dbReference type="PANTHER" id="PTHR23155">
    <property type="entry name" value="DISEASE RESISTANCE PROTEIN RP"/>
    <property type="match status" value="1"/>
</dbReference>
<dbReference type="OrthoDB" id="690341at2759"/>
<dbReference type="InterPro" id="IPR027417">
    <property type="entry name" value="P-loop_NTPase"/>
</dbReference>
<evidence type="ECO:0008006" key="10">
    <source>
        <dbReference type="Google" id="ProtNLM"/>
    </source>
</evidence>
<feature type="domain" description="Disease resistance R13L4/SHOC-2-like LRR" evidence="7">
    <location>
        <begin position="364"/>
        <end position="417"/>
    </location>
</feature>
<dbReference type="SUPFAM" id="SSF52540">
    <property type="entry name" value="P-loop containing nucleoside triphosphate hydrolases"/>
    <property type="match status" value="1"/>
</dbReference>
<comment type="caution">
    <text evidence="8">The sequence shown here is derived from an EMBL/GenBank/DDBJ whole genome shotgun (WGS) entry which is preliminary data.</text>
</comment>